<dbReference type="PROSITE" id="PS51324">
    <property type="entry name" value="ERV_ALR"/>
    <property type="match status" value="1"/>
</dbReference>
<dbReference type="AlphaFoldDB" id="B6QEX7"/>
<evidence type="ECO:0000256" key="7">
    <source>
        <dbReference type="RuleBase" id="RU371123"/>
    </source>
</evidence>
<feature type="transmembrane region" description="Helical" evidence="7">
    <location>
        <begin position="6"/>
        <end position="25"/>
    </location>
</feature>
<evidence type="ECO:0000313" key="11">
    <source>
        <dbReference type="Proteomes" id="UP000001294"/>
    </source>
</evidence>
<evidence type="ECO:0000256" key="4">
    <source>
        <dbReference type="ARBA" id="ARBA00023002"/>
    </source>
</evidence>
<dbReference type="InterPro" id="IPR006771">
    <property type="entry name" value="CetA-like"/>
</dbReference>
<feature type="region of interest" description="Disordered" evidence="8">
    <location>
        <begin position="1096"/>
        <end position="1132"/>
    </location>
</feature>
<dbReference type="Proteomes" id="UP000001294">
    <property type="component" value="Unassembled WGS sequence"/>
</dbReference>
<dbReference type="GO" id="GO:0050660">
    <property type="term" value="F:flavin adenine dinucleotide binding"/>
    <property type="evidence" value="ECO:0007669"/>
    <property type="project" value="TreeGrafter"/>
</dbReference>
<dbReference type="GO" id="GO:0005739">
    <property type="term" value="C:mitochondrion"/>
    <property type="evidence" value="ECO:0007669"/>
    <property type="project" value="TreeGrafter"/>
</dbReference>
<dbReference type="PANTHER" id="PTHR12645:SF1">
    <property type="entry name" value="FAD-LINKED SULFHYDRYL OXIDASE ERV2"/>
    <property type="match status" value="1"/>
</dbReference>
<protein>
    <recommendedName>
        <fullName evidence="7">Sulfhydryl oxidase</fullName>
        <ecNumber evidence="7">1.8.3.2</ecNumber>
    </recommendedName>
</protein>
<dbReference type="HOGENOM" id="CLU_286365_0_0_1"/>
<feature type="compositionally biased region" description="Polar residues" evidence="8">
    <location>
        <begin position="627"/>
        <end position="646"/>
    </location>
</feature>
<keyword evidence="6" id="KW-0863">Zinc-finger</keyword>
<dbReference type="PhylomeDB" id="B6QEX7"/>
<feature type="compositionally biased region" description="Low complexity" evidence="8">
    <location>
        <begin position="677"/>
        <end position="691"/>
    </location>
</feature>
<dbReference type="STRING" id="441960.B6QEX7"/>
<proteinExistence type="predicted"/>
<evidence type="ECO:0000313" key="10">
    <source>
        <dbReference type="EMBL" id="EEA25032.1"/>
    </source>
</evidence>
<dbReference type="Gene3D" id="3.30.1490.490">
    <property type="match status" value="1"/>
</dbReference>
<evidence type="ECO:0000259" key="9">
    <source>
        <dbReference type="PROSITE" id="PS51324"/>
    </source>
</evidence>
<keyword evidence="7" id="KW-1133">Transmembrane helix</keyword>
<feature type="region of interest" description="Disordered" evidence="8">
    <location>
        <begin position="784"/>
        <end position="1060"/>
    </location>
</feature>
<dbReference type="InterPro" id="IPR017905">
    <property type="entry name" value="ERV/ALR_sulphydryl_oxidase"/>
</dbReference>
<dbReference type="GO" id="GO:0008270">
    <property type="term" value="F:zinc ion binding"/>
    <property type="evidence" value="ECO:0007669"/>
    <property type="project" value="UniProtKB-KW"/>
</dbReference>
<feature type="compositionally biased region" description="Polar residues" evidence="8">
    <location>
        <begin position="911"/>
        <end position="920"/>
    </location>
</feature>
<dbReference type="VEuPathDB" id="FungiDB:PMAA_089980"/>
<keyword evidence="5" id="KW-1015">Disulfide bond</keyword>
<accession>B6QEX7</accession>
<feature type="compositionally biased region" description="Pro residues" evidence="8">
    <location>
        <begin position="666"/>
        <end position="676"/>
    </location>
</feature>
<dbReference type="InterPro" id="IPR039799">
    <property type="entry name" value="ALR/ERV"/>
</dbReference>
<dbReference type="OrthoDB" id="21474at2759"/>
<organism evidence="10 11">
    <name type="scientific">Talaromyces marneffei (strain ATCC 18224 / CBS 334.59 / QM 7333)</name>
    <name type="common">Penicillium marneffei</name>
    <dbReference type="NCBI Taxonomy" id="441960"/>
    <lineage>
        <taxon>Eukaryota</taxon>
        <taxon>Fungi</taxon>
        <taxon>Dikarya</taxon>
        <taxon>Ascomycota</taxon>
        <taxon>Pezizomycotina</taxon>
        <taxon>Eurotiomycetes</taxon>
        <taxon>Eurotiomycetidae</taxon>
        <taxon>Eurotiales</taxon>
        <taxon>Trichocomaceae</taxon>
        <taxon>Talaromyces</taxon>
        <taxon>Talaromyces sect. Talaromyces</taxon>
    </lineage>
</organism>
<keyword evidence="4 7" id="KW-0560">Oxidoreductase</keyword>
<keyword evidence="3 7" id="KW-0274">FAD</keyword>
<dbReference type="SUPFAM" id="SSF69000">
    <property type="entry name" value="FAD-dependent thiol oxidase"/>
    <property type="match status" value="1"/>
</dbReference>
<keyword evidence="6" id="KW-0479">Metal-binding</keyword>
<keyword evidence="6" id="KW-0862">Zinc</keyword>
<evidence type="ECO:0000256" key="2">
    <source>
        <dbReference type="ARBA" id="ARBA00022630"/>
    </source>
</evidence>
<dbReference type="InterPro" id="IPR036774">
    <property type="entry name" value="ERV/ALR_sulphydryl_oxid_sf"/>
</dbReference>
<evidence type="ECO:0000256" key="1">
    <source>
        <dbReference type="ARBA" id="ARBA00001974"/>
    </source>
</evidence>
<dbReference type="GO" id="GO:0016971">
    <property type="term" value="F:flavin-dependent sulfhydryl oxidase activity"/>
    <property type="evidence" value="ECO:0007669"/>
    <property type="project" value="InterPro"/>
</dbReference>
<dbReference type="Gene3D" id="1.20.120.310">
    <property type="entry name" value="ERV/ALR sulfhydryl oxidase domain"/>
    <property type="match status" value="1"/>
</dbReference>
<reference evidence="11" key="1">
    <citation type="journal article" date="2015" name="Genome Announc.">
        <title>Genome sequence of the AIDS-associated pathogen Penicillium marneffei (ATCC18224) and its near taxonomic relative Talaromyces stipitatus (ATCC10500).</title>
        <authorList>
            <person name="Nierman W.C."/>
            <person name="Fedorova-Abrams N.D."/>
            <person name="Andrianopoulos A."/>
        </authorList>
    </citation>
    <scope>NUCLEOTIDE SEQUENCE [LARGE SCALE GENOMIC DNA]</scope>
    <source>
        <strain evidence="11">ATCC 18224 / CBS 334.59 / QM 7333</strain>
    </source>
</reference>
<sequence>MSARPTTRLVLLSTFALLFIIYFIFLQPRGPDSPATRAPGHLTDTKNTIPSALALDDEVLKGAVVMPKLANETAKAELGRSTWKFFHTMMARYPKEPTLEEQEALRSFVYLFARLYPCGECASHFQGHLQKYPPQVSSRDAAAGWGCFIHNEVNHMLKKPEYDCNKLDEYDCGCGEEEDGPEKELAKLAKNDAQESDQGHIVNTAVEITKEPSLPRDLTAGCLLIRSPSGGQLRLHSGILYAYLLGLIQQVIIFGMKYLFRLILEANCECFPFLASPRSLVRLSTSLAAKIQVPIQTTLLQKHQLCIHCKIPNHLSSCKGPAASAPSPTRRYCAAVVPSTFLKLGTGAASRSIPRLAIVGNQIRYGLFERNSSKGCLVSRLTIPRHSLFIILAAISEFSSLASAVGRAIISNNCLFNAFLWTDNHSGSGSQNIMIPPKKNYSEAMHRSADPVHLMVTKSPDGMLTCEPMSMMTYKWVGHHVWYNLNNLFGDPFGGHQLLIIPDRPEGPFCRNVEWVNGWPRGGRSWLNKCGESTDLVMMLCGHLRDSLSFLNDDHDACGDVLTKKKLDPHRGRCHGASFTCIDCMVHFQGNEYRSHTACMTEAQKYQGALYKEKPQKGNKQNKKQPDNSQTFSNTNGNSANTQANTKKPRHPYVEDAPDADDPPAEKVPPAAPSPPQTSKTPASASKAKVAAPAEEDVNVFDFLVTDQTPTASKLSLAGGKGPMKMVANARSVFEPGKALAQYDTDVDDEDREYDIAYEENGFSYGADPIKPSLYGNQVSNVSMDFMTPAPKKKEKKHKKKDIDRSSPDPTPRTTSDKKRKRGHVEELDVEAANSRYEEDTPMTDAPSSVANNVGTPYLQHSGLTGGLDRMLRDERSLSPDYEDYTDDEHDLRRYQDPQSPLKRTRPNEKPASNNKSNGNPDDGLGISLRGRAGRIISMFGGSNVSTSSRGSVEPSSKALVRMRRSPSNGDHSSELVQVRRSKKTSNARNSTTIDATDEARKTKRKISSQSNGNDHYDSTRPSRRLKAIEQRGGSDSGGDDNRKMVLYQNRDDEALTDEEQERDKALYFLSLVTKGPESGRGCSINKTLKRFHRDYPARIESSEDHHDEHRGRGRSSRADRDRRQEEEKDLWRTLRLKRNDRGEIVVFL</sequence>
<feature type="compositionally biased region" description="Basic and acidic residues" evidence="8">
    <location>
        <begin position="1040"/>
        <end position="1054"/>
    </location>
</feature>
<dbReference type="InterPro" id="IPR036236">
    <property type="entry name" value="Znf_C2H2_sf"/>
</dbReference>
<keyword evidence="7" id="KW-0472">Membrane</keyword>
<evidence type="ECO:0000256" key="6">
    <source>
        <dbReference type="PROSITE-ProRule" id="PRU01145"/>
    </source>
</evidence>
<keyword evidence="11" id="KW-1185">Reference proteome</keyword>
<dbReference type="Pfam" id="PF04681">
    <property type="entry name" value="Bys1"/>
    <property type="match status" value="1"/>
</dbReference>
<dbReference type="SUPFAM" id="SSF57667">
    <property type="entry name" value="beta-beta-alpha zinc fingers"/>
    <property type="match status" value="1"/>
</dbReference>
<keyword evidence="7" id="KW-0812">Transmembrane</keyword>
<dbReference type="PROSITE" id="PS51804">
    <property type="entry name" value="ZF_C2HC_LYAR"/>
    <property type="match status" value="1"/>
</dbReference>
<dbReference type="Pfam" id="PF04777">
    <property type="entry name" value="Evr1_Alr"/>
    <property type="match status" value="1"/>
</dbReference>
<dbReference type="EC" id="1.8.3.2" evidence="7"/>
<dbReference type="PANTHER" id="PTHR12645">
    <property type="entry name" value="ALR/ERV"/>
    <property type="match status" value="1"/>
</dbReference>
<keyword evidence="2 7" id="KW-0285">Flavoprotein</keyword>
<name>B6QEX7_TALMQ</name>
<dbReference type="FunFam" id="1.20.120.310:FF:000002">
    <property type="entry name" value="Sulfhydryl oxidase"/>
    <property type="match status" value="1"/>
</dbReference>
<evidence type="ECO:0000256" key="5">
    <source>
        <dbReference type="ARBA" id="ARBA00023157"/>
    </source>
</evidence>
<feature type="compositionally biased region" description="Basic residues" evidence="8">
    <location>
        <begin position="791"/>
        <end position="800"/>
    </location>
</feature>
<evidence type="ECO:0000256" key="8">
    <source>
        <dbReference type="SAM" id="MobiDB-lite"/>
    </source>
</evidence>
<comment type="cofactor">
    <cofactor evidence="1 7">
        <name>FAD</name>
        <dbReference type="ChEBI" id="CHEBI:57692"/>
    </cofactor>
</comment>
<gene>
    <name evidence="10" type="ORF">PMAA_089980</name>
</gene>
<feature type="compositionally biased region" description="Polar residues" evidence="8">
    <location>
        <begin position="941"/>
        <end position="955"/>
    </location>
</feature>
<evidence type="ECO:0000256" key="3">
    <source>
        <dbReference type="ARBA" id="ARBA00022827"/>
    </source>
</evidence>
<comment type="catalytic activity">
    <reaction evidence="7">
        <text>2 R'C(R)SH + O2 = R'C(R)S-S(R)CR' + H2O2</text>
        <dbReference type="Rhea" id="RHEA:17357"/>
        <dbReference type="ChEBI" id="CHEBI:15379"/>
        <dbReference type="ChEBI" id="CHEBI:16240"/>
        <dbReference type="ChEBI" id="CHEBI:16520"/>
        <dbReference type="ChEBI" id="CHEBI:17412"/>
        <dbReference type="EC" id="1.8.3.2"/>
    </reaction>
</comment>
<feature type="region of interest" description="Disordered" evidence="8">
    <location>
        <begin position="614"/>
        <end position="691"/>
    </location>
</feature>
<dbReference type="InterPro" id="IPR014898">
    <property type="entry name" value="Znf_C2H2_LYAR"/>
</dbReference>
<feature type="compositionally biased region" description="Polar residues" evidence="8">
    <location>
        <begin position="846"/>
        <end position="855"/>
    </location>
</feature>
<dbReference type="Pfam" id="PF08790">
    <property type="entry name" value="zf-LYAR"/>
    <property type="match status" value="1"/>
</dbReference>
<dbReference type="EMBL" id="DS995901">
    <property type="protein sequence ID" value="EEA25032.1"/>
    <property type="molecule type" value="Genomic_DNA"/>
</dbReference>
<feature type="domain" description="ERV/ALR sulfhydryl oxidase" evidence="9">
    <location>
        <begin position="71"/>
        <end position="171"/>
    </location>
</feature>